<dbReference type="RefSeq" id="WP_307295073.1">
    <property type="nucleotide sequence ID" value="NZ_JAUSXV010000001.1"/>
</dbReference>
<evidence type="ECO:0000313" key="2">
    <source>
        <dbReference type="Proteomes" id="UP001244427"/>
    </source>
</evidence>
<dbReference type="Proteomes" id="UP001244427">
    <property type="component" value="Unassembled WGS sequence"/>
</dbReference>
<name>A0AAW8EV20_9MICO</name>
<gene>
    <name evidence="1" type="ORF">QFZ53_001486</name>
</gene>
<protein>
    <submittedName>
        <fullName evidence="1">Uncharacterized protein</fullName>
    </submittedName>
</protein>
<evidence type="ECO:0000313" key="1">
    <source>
        <dbReference type="EMBL" id="MDQ0647290.1"/>
    </source>
</evidence>
<comment type="caution">
    <text evidence="1">The sequence shown here is derived from an EMBL/GenBank/DDBJ whole genome shotgun (WGS) entry which is preliminary data.</text>
</comment>
<accession>A0AAW8EV20</accession>
<organism evidence="1 2">
    <name type="scientific">Microbacterium natoriense</name>
    <dbReference type="NCBI Taxonomy" id="284570"/>
    <lineage>
        <taxon>Bacteria</taxon>
        <taxon>Bacillati</taxon>
        <taxon>Actinomycetota</taxon>
        <taxon>Actinomycetes</taxon>
        <taxon>Micrococcales</taxon>
        <taxon>Microbacteriaceae</taxon>
        <taxon>Microbacterium</taxon>
    </lineage>
</organism>
<dbReference type="AlphaFoldDB" id="A0AAW8EV20"/>
<sequence length="44" mass="4827">MASIAADAKRVADAIELEKAGRRSEAFAKLDYVFVGTTFPAQFY</sequence>
<keyword evidence="2" id="KW-1185">Reference proteome</keyword>
<reference evidence="1 2" key="1">
    <citation type="submission" date="2023-07" db="EMBL/GenBank/DDBJ databases">
        <title>Comparative genomics of wheat-associated soil bacteria to identify genetic determinants of phenazine resistance.</title>
        <authorList>
            <person name="Mouncey N."/>
        </authorList>
    </citation>
    <scope>NUCLEOTIDE SEQUENCE [LARGE SCALE GENOMIC DNA]</scope>
    <source>
        <strain evidence="1 2">W4I9-1</strain>
    </source>
</reference>
<dbReference type="EMBL" id="JAUSXV010000001">
    <property type="protein sequence ID" value="MDQ0647290.1"/>
    <property type="molecule type" value="Genomic_DNA"/>
</dbReference>
<proteinExistence type="predicted"/>